<accession>A0AAD6JPR5</accession>
<evidence type="ECO:0000256" key="1">
    <source>
        <dbReference type="SAM" id="Coils"/>
    </source>
</evidence>
<proteinExistence type="predicted"/>
<evidence type="ECO:0000313" key="2">
    <source>
        <dbReference type="EMBL" id="KAJ6408322.1"/>
    </source>
</evidence>
<dbReference type="CDD" id="cd01651">
    <property type="entry name" value="RT_G2_intron"/>
    <property type="match status" value="1"/>
</dbReference>
<evidence type="ECO:0008006" key="4">
    <source>
        <dbReference type="Google" id="ProtNLM"/>
    </source>
</evidence>
<gene>
    <name evidence="2" type="ORF">OIU84_011604</name>
</gene>
<dbReference type="GO" id="GO:0005739">
    <property type="term" value="C:mitochondrion"/>
    <property type="evidence" value="ECO:0007669"/>
    <property type="project" value="TreeGrafter"/>
</dbReference>
<dbReference type="GO" id="GO:0006315">
    <property type="term" value="P:homing of group II introns"/>
    <property type="evidence" value="ECO:0007669"/>
    <property type="project" value="TreeGrafter"/>
</dbReference>
<keyword evidence="1" id="KW-0175">Coiled coil</keyword>
<dbReference type="PANTHER" id="PTHR33642:SF4">
    <property type="entry name" value="COX1_OXI3 INTRON 1 PROTEIN-RELATED"/>
    <property type="match status" value="1"/>
</dbReference>
<dbReference type="PANTHER" id="PTHR33642">
    <property type="entry name" value="COX1/OXI3 INTRON 1 PROTEIN-RELATED"/>
    <property type="match status" value="1"/>
</dbReference>
<dbReference type="GO" id="GO:0003964">
    <property type="term" value="F:RNA-directed DNA polymerase activity"/>
    <property type="evidence" value="ECO:0007669"/>
    <property type="project" value="TreeGrafter"/>
</dbReference>
<sequence>MLIVNLKKARTTTFDLRLSFPTTSSLKLLYSTLTLNPNTNKNPETPPIQNPTKPLTTPQLKTLVLSQYSHGKFSNLIQNVVCLPSVLLSASQNLITHHNNDGLNCTESTESTQPHLPLYHSVSKRFSVEEMGREIFENRFDLEAHCAKMSDEGETLVLPNLKLKVFIEAIRIVLEIVYDDRFVTFSYGGRVDLGRHTAIRYLKNSVKNPSWWFSVCFNDVKFDKRNLDKLSFFIEEKINDGILIDVIKRLFDCGVLRIELGRCSLGKGLPQECGLCSILINVYFNGFDREIQEMRLRMSKENPKLDENEMGEGSSSSYKPLKMYAVRYLDDILVITSGSKMLTMNLKKWVLGFLEGELELNVDRVKTAIHSAVSEKIDFLGMELQAVPPSVLHPPMSEKAIRARKKYLRQKEVKALELKNARERNRKKLDEVVQEFLGSLEERWTWHRMLTAGDFLSLRHIRDQLPQELVDSYDKFQEQVDKHLSPVKARKALEEEGRKIKEEEERKYAERTVDDLTKTVHESLCTH</sequence>
<evidence type="ECO:0000313" key="3">
    <source>
        <dbReference type="Proteomes" id="UP001162972"/>
    </source>
</evidence>
<dbReference type="GO" id="GO:0090615">
    <property type="term" value="P:mitochondrial mRNA processing"/>
    <property type="evidence" value="ECO:0007669"/>
    <property type="project" value="TreeGrafter"/>
</dbReference>
<feature type="coiled-coil region" evidence="1">
    <location>
        <begin position="404"/>
        <end position="435"/>
    </location>
</feature>
<comment type="caution">
    <text evidence="2">The sequence shown here is derived from an EMBL/GenBank/DDBJ whole genome shotgun (WGS) entry which is preliminary data.</text>
</comment>
<dbReference type="AlphaFoldDB" id="A0AAD6JPR5"/>
<reference evidence="2 3" key="1">
    <citation type="journal article" date="2023" name="Int. J. Mol. Sci.">
        <title>De Novo Assembly and Annotation of 11 Diverse Shrub Willow (Salix) Genomes Reveals Novel Gene Organization in Sex-Linked Regions.</title>
        <authorList>
            <person name="Hyden B."/>
            <person name="Feng K."/>
            <person name="Yates T.B."/>
            <person name="Jawdy S."/>
            <person name="Cereghino C."/>
            <person name="Smart L.B."/>
            <person name="Muchero W."/>
        </authorList>
    </citation>
    <scope>NUCLEOTIDE SEQUENCE [LARGE SCALE GENOMIC DNA]</scope>
    <source>
        <tissue evidence="2">Shoot tip</tissue>
    </source>
</reference>
<organism evidence="2 3">
    <name type="scientific">Salix udensis</name>
    <dbReference type="NCBI Taxonomy" id="889485"/>
    <lineage>
        <taxon>Eukaryota</taxon>
        <taxon>Viridiplantae</taxon>
        <taxon>Streptophyta</taxon>
        <taxon>Embryophyta</taxon>
        <taxon>Tracheophyta</taxon>
        <taxon>Spermatophyta</taxon>
        <taxon>Magnoliopsida</taxon>
        <taxon>eudicotyledons</taxon>
        <taxon>Gunneridae</taxon>
        <taxon>Pentapetalae</taxon>
        <taxon>rosids</taxon>
        <taxon>fabids</taxon>
        <taxon>Malpighiales</taxon>
        <taxon>Salicaceae</taxon>
        <taxon>Saliceae</taxon>
        <taxon>Salix</taxon>
    </lineage>
</organism>
<dbReference type="Proteomes" id="UP001162972">
    <property type="component" value="Chromosome 6"/>
</dbReference>
<keyword evidence="3" id="KW-1185">Reference proteome</keyword>
<dbReference type="EMBL" id="JAPFFJ010000016">
    <property type="protein sequence ID" value="KAJ6408322.1"/>
    <property type="molecule type" value="Genomic_DNA"/>
</dbReference>
<protein>
    <recommendedName>
        <fullName evidence="4">Reverse transcriptase domain-containing protein</fullName>
    </recommendedName>
</protein>
<name>A0AAD6JPR5_9ROSI</name>